<name>A0A132NGZ0_9ACTN</name>
<gene>
    <name evidence="2" type="ORF">TR74_10290</name>
</gene>
<organism evidence="2 3">
    <name type="scientific">Carbonactinospora thermoautotrophica</name>
    <dbReference type="NCBI Taxonomy" id="1469144"/>
    <lineage>
        <taxon>Bacteria</taxon>
        <taxon>Bacillati</taxon>
        <taxon>Actinomycetota</taxon>
        <taxon>Actinomycetes</taxon>
        <taxon>Kitasatosporales</taxon>
        <taxon>Carbonactinosporaceae</taxon>
        <taxon>Carbonactinospora</taxon>
    </lineage>
</organism>
<comment type="caution">
    <text evidence="2">The sequence shown here is derived from an EMBL/GenBank/DDBJ whole genome shotgun (WGS) entry which is preliminary data.</text>
</comment>
<dbReference type="InterPro" id="IPR036689">
    <property type="entry name" value="ESAT-6-like_sf"/>
</dbReference>
<dbReference type="SUPFAM" id="SSF140453">
    <property type="entry name" value="EsxAB dimer-like"/>
    <property type="match status" value="1"/>
</dbReference>
<feature type="compositionally biased region" description="Polar residues" evidence="1">
    <location>
        <begin position="187"/>
        <end position="198"/>
    </location>
</feature>
<dbReference type="EMBL" id="JYIK01000840">
    <property type="protein sequence ID" value="KWX09323.1"/>
    <property type="molecule type" value="Genomic_DNA"/>
</dbReference>
<feature type="compositionally biased region" description="Gly residues" evidence="1">
    <location>
        <begin position="282"/>
        <end position="306"/>
    </location>
</feature>
<dbReference type="AlphaFoldDB" id="A0A132NGZ0"/>
<accession>A0A132NGZ0</accession>
<dbReference type="PATRIC" id="fig|1469144.9.peg.3333"/>
<dbReference type="InterPro" id="IPR010310">
    <property type="entry name" value="T7SS_ESAT-6-like"/>
</dbReference>
<evidence type="ECO:0000313" key="2">
    <source>
        <dbReference type="EMBL" id="KWX09323.1"/>
    </source>
</evidence>
<dbReference type="RefSeq" id="WP_198532712.1">
    <property type="nucleotide sequence ID" value="NZ_JYIK01000840.1"/>
</dbReference>
<dbReference type="Gene3D" id="1.20.1260.20">
    <property type="entry name" value="PPE superfamily"/>
    <property type="match status" value="1"/>
</dbReference>
<dbReference type="InterPro" id="IPR038332">
    <property type="entry name" value="PPE_sf"/>
</dbReference>
<feature type="region of interest" description="Disordered" evidence="1">
    <location>
        <begin position="275"/>
        <end position="306"/>
    </location>
</feature>
<dbReference type="Proteomes" id="UP000070598">
    <property type="component" value="Unassembled WGS sequence"/>
</dbReference>
<evidence type="ECO:0008006" key="4">
    <source>
        <dbReference type="Google" id="ProtNLM"/>
    </source>
</evidence>
<proteinExistence type="predicted"/>
<feature type="non-terminal residue" evidence="2">
    <location>
        <position position="306"/>
    </location>
</feature>
<evidence type="ECO:0000313" key="3">
    <source>
        <dbReference type="Proteomes" id="UP000070598"/>
    </source>
</evidence>
<evidence type="ECO:0000256" key="1">
    <source>
        <dbReference type="SAM" id="MobiDB-lite"/>
    </source>
</evidence>
<sequence>MSDYQQMSHEQLYDMLMATDPGAVRATADLWRGQAEKLQDFAAKLMRDANGLRHSWQGEAAEGFFAAVERINQKVLKLAQDAATGSAAMTGAAEALETARSRMQALGKPSALEKLAAKYAQEAGLALTSISPVNAIAGTVVEKMVQAHLQAEHAEAVGIVAQLDAAYRDAARKLDVEKRDVYEPGEPSSSTHRTTPGSRTGVGRLGAAGYGDGSGDYAGQTAGYGRVGGAGSGYGAAGWRPGGSGDPGSGWGASGGGLDSGWRASTRRARARGCWTGRDRVGGGPLPGAGGSGSGVGGVVGGVPVG</sequence>
<protein>
    <recommendedName>
        <fullName evidence="4">PPE family domain-containing protein</fullName>
    </recommendedName>
</protein>
<reference evidence="3" key="1">
    <citation type="submission" date="2015-02" db="EMBL/GenBank/DDBJ databases">
        <title>Physiological reanalysis, assessment of diazotrophy, and genome sequences of multiple isolates of Streptomyces thermoautotrophicus.</title>
        <authorList>
            <person name="MacKellar D.C."/>
            <person name="Lieber L."/>
            <person name="Norman J."/>
            <person name="Bolger A."/>
            <person name="Tobin C."/>
            <person name="Murray J.W."/>
            <person name="Friesen M."/>
            <person name="Prell J."/>
        </authorList>
    </citation>
    <scope>NUCLEOTIDE SEQUENCE [LARGE SCALE GENOMIC DNA]</scope>
    <source>
        <strain evidence="3">UBT1</strain>
    </source>
</reference>
<feature type="region of interest" description="Disordered" evidence="1">
    <location>
        <begin position="178"/>
        <end position="206"/>
    </location>
</feature>
<dbReference type="Pfam" id="PF06013">
    <property type="entry name" value="WXG100"/>
    <property type="match status" value="1"/>
</dbReference>